<dbReference type="InterPro" id="IPR011764">
    <property type="entry name" value="Biotin_carboxylation_dom"/>
</dbReference>
<evidence type="ECO:0000256" key="2">
    <source>
        <dbReference type="ARBA" id="ARBA00013057"/>
    </source>
</evidence>
<dbReference type="PROSITE" id="PS50979">
    <property type="entry name" value="BC"/>
    <property type="match status" value="1"/>
</dbReference>
<evidence type="ECO:0000256" key="4">
    <source>
        <dbReference type="ARBA" id="ARBA00022723"/>
    </source>
</evidence>
<evidence type="ECO:0000256" key="13">
    <source>
        <dbReference type="SAM" id="MobiDB-lite"/>
    </source>
</evidence>
<dbReference type="FunFam" id="3.20.20.70:FF:000033">
    <property type="entry name" value="Pyruvate carboxylase"/>
    <property type="match status" value="1"/>
</dbReference>
<dbReference type="InterPro" id="IPR005930">
    <property type="entry name" value="Pyruv_COase"/>
</dbReference>
<dbReference type="FunFam" id="3.30.1490.20:FF:000018">
    <property type="entry name" value="Biotin carboxylase"/>
    <property type="match status" value="1"/>
</dbReference>
<dbReference type="CDD" id="cd07937">
    <property type="entry name" value="DRE_TIM_PC_TC_5S"/>
    <property type="match status" value="1"/>
</dbReference>
<dbReference type="CDD" id="cd06850">
    <property type="entry name" value="biotinyl_domain"/>
    <property type="match status" value="1"/>
</dbReference>
<keyword evidence="7 8" id="KW-0092">Biotin</keyword>
<feature type="binding site" description="via carbamate group" evidence="11">
    <location>
        <position position="710"/>
    </location>
    <ligand>
        <name>Mn(2+)</name>
        <dbReference type="ChEBI" id="CHEBI:29035"/>
    </ligand>
</feature>
<name>A0A1H8CF43_9BACI</name>
<dbReference type="InterPro" id="IPR013815">
    <property type="entry name" value="ATP_grasp_subdomain_1"/>
</dbReference>
<reference evidence="19" key="1">
    <citation type="submission" date="2016-10" db="EMBL/GenBank/DDBJ databases">
        <authorList>
            <person name="Varghese N."/>
            <person name="Submissions S."/>
        </authorList>
    </citation>
    <scope>NUCLEOTIDE SEQUENCE [LARGE SCALE GENOMIC DNA]</scope>
    <source>
        <strain evidence="19">B48,IBRC-M 10115,DSM 25386,CECT 8001</strain>
    </source>
</reference>
<dbReference type="EC" id="6.4.1.1" evidence="2 8"/>
<keyword evidence="5 8" id="KW-0547">Nucleotide-binding</keyword>
<dbReference type="EMBL" id="FOBW01000007">
    <property type="protein sequence ID" value="SEM92707.1"/>
    <property type="molecule type" value="Genomic_DNA"/>
</dbReference>
<evidence type="ECO:0000256" key="8">
    <source>
        <dbReference type="PIRNR" id="PIRNR001594"/>
    </source>
</evidence>
<dbReference type="AlphaFoldDB" id="A0A1H8CF43"/>
<evidence type="ECO:0000259" key="15">
    <source>
        <dbReference type="PROSITE" id="PS50975"/>
    </source>
</evidence>
<feature type="binding site" evidence="10">
    <location>
        <position position="613"/>
    </location>
    <ligand>
        <name>substrate</name>
    </ligand>
</feature>
<dbReference type="InterPro" id="IPR005481">
    <property type="entry name" value="BC-like_N"/>
</dbReference>
<feature type="binding site" evidence="10">
    <location>
        <position position="203"/>
    </location>
    <ligand>
        <name>ATP</name>
        <dbReference type="ChEBI" id="CHEBI:30616"/>
    </ligand>
</feature>
<feature type="domain" description="ATP-grasp" evidence="15">
    <location>
        <begin position="125"/>
        <end position="319"/>
    </location>
</feature>
<dbReference type="FunFam" id="3.40.50.20:FF:000010">
    <property type="entry name" value="Propionyl-CoA carboxylase subunit alpha"/>
    <property type="match status" value="1"/>
</dbReference>
<evidence type="ECO:0000256" key="3">
    <source>
        <dbReference type="ARBA" id="ARBA00022598"/>
    </source>
</evidence>
<dbReference type="PANTHER" id="PTHR43778:SF2">
    <property type="entry name" value="PYRUVATE CARBOXYLASE, MITOCHONDRIAL"/>
    <property type="match status" value="1"/>
</dbReference>
<feature type="binding site" evidence="10">
    <location>
        <position position="874"/>
    </location>
    <ligand>
        <name>substrate</name>
    </ligand>
</feature>
<keyword evidence="4 11" id="KW-0479">Metal-binding</keyword>
<feature type="binding site" evidence="10">
    <location>
        <position position="119"/>
    </location>
    <ligand>
        <name>ATP</name>
        <dbReference type="ChEBI" id="CHEBI:30616"/>
    </ligand>
</feature>
<evidence type="ECO:0000256" key="9">
    <source>
        <dbReference type="PIRSR" id="PIRSR001594-1"/>
    </source>
</evidence>
<dbReference type="RefSeq" id="WP_090745054.1">
    <property type="nucleotide sequence ID" value="NZ_FOBW01000007.1"/>
</dbReference>
<dbReference type="Gene3D" id="3.10.600.10">
    <property type="entry name" value="pyruvate carboxylase f1077a mutant domain"/>
    <property type="match status" value="1"/>
</dbReference>
<evidence type="ECO:0000259" key="17">
    <source>
        <dbReference type="PROSITE" id="PS50991"/>
    </source>
</evidence>
<feature type="binding site" evidence="10">
    <location>
        <position position="238"/>
    </location>
    <ligand>
        <name>ATP</name>
        <dbReference type="ChEBI" id="CHEBI:30616"/>
    </ligand>
</feature>
<dbReference type="SMART" id="SM00878">
    <property type="entry name" value="Biotin_carb_C"/>
    <property type="match status" value="1"/>
</dbReference>
<evidence type="ECO:0000256" key="11">
    <source>
        <dbReference type="PIRSR" id="PIRSR001594-3"/>
    </source>
</evidence>
<dbReference type="FunFam" id="2.40.50.100:FF:000003">
    <property type="entry name" value="Acetyl-CoA carboxylase biotin carboxyl carrier protein"/>
    <property type="match status" value="1"/>
</dbReference>
<dbReference type="Gene3D" id="3.30.470.20">
    <property type="entry name" value="ATP-grasp fold, B domain"/>
    <property type="match status" value="1"/>
</dbReference>
<dbReference type="GO" id="GO:0046872">
    <property type="term" value="F:metal ion binding"/>
    <property type="evidence" value="ECO:0007669"/>
    <property type="project" value="UniProtKB-KW"/>
</dbReference>
<dbReference type="FunFam" id="3.30.470.20:FF:000012">
    <property type="entry name" value="Pyruvate carboxylase"/>
    <property type="match status" value="1"/>
</dbReference>
<keyword evidence="3 8" id="KW-0436">Ligase</keyword>
<feature type="modified residue" description="N6-biotinyllysine" evidence="12">
    <location>
        <position position="1110"/>
    </location>
</feature>
<dbReference type="NCBIfam" id="NF006761">
    <property type="entry name" value="PRK09282.1"/>
    <property type="match status" value="1"/>
</dbReference>
<dbReference type="Gene3D" id="3.40.50.20">
    <property type="match status" value="1"/>
</dbReference>
<dbReference type="InterPro" id="IPR003379">
    <property type="entry name" value="Carboxylase_cons_dom"/>
</dbReference>
<dbReference type="InterPro" id="IPR000891">
    <property type="entry name" value="PYR_CT"/>
</dbReference>
<dbReference type="SUPFAM" id="SSF56059">
    <property type="entry name" value="Glutathione synthetase ATP-binding domain-like"/>
    <property type="match status" value="1"/>
</dbReference>
<feature type="domain" description="Lipoyl-binding" evidence="14">
    <location>
        <begin position="1065"/>
        <end position="1144"/>
    </location>
</feature>
<dbReference type="InterPro" id="IPR011054">
    <property type="entry name" value="Rudment_hybrid_motif"/>
</dbReference>
<dbReference type="PANTHER" id="PTHR43778">
    <property type="entry name" value="PYRUVATE CARBOXYLASE"/>
    <property type="match status" value="1"/>
</dbReference>
<feature type="region of interest" description="Disordered" evidence="13">
    <location>
        <begin position="1144"/>
        <end position="1163"/>
    </location>
</feature>
<evidence type="ECO:0000256" key="1">
    <source>
        <dbReference type="ARBA" id="ARBA00001953"/>
    </source>
</evidence>
<dbReference type="SUPFAM" id="SSF51246">
    <property type="entry name" value="Rudiment single hybrid motif"/>
    <property type="match status" value="1"/>
</dbReference>
<dbReference type="Pfam" id="PF02785">
    <property type="entry name" value="Biotin_carb_C"/>
    <property type="match status" value="1"/>
</dbReference>
<sequence>MKKINKVLVANRGEIAIRVFRACTELHIRTVAIYSKEDLGAYHRYKADEAYLVGEGKKPIDAYLDIEDIIRIAKQSQVDAIHPGYGFLSENIEFARRCEEEGIIFIGPKSKHLDMFGDKVKARTQAIQANIPVIPGTDGPVSSLDEVAAFGKEHGYPIIIKASLGGGGRGMRIVNSNEEVKEAYARAKSEAKAAFGNDEVYVEKLVEKPKHIEVQILGDHDGGIVHLYERDCSVQRRHQKVVEVAPSVSVPEDLRLAICDAAVKLMKNVDYLNAGTVEFLVSGDEFYFIEVNPRVQVEHTITEMVTGIDIVQSQILIAQGYSLHSDQVGIPKQKDISTHGYAIQSRVTTEDPLNDFMPDTGKIAVYRSGGGFGVRLDAGNGYQGAVITPYYDSLLVKVSTHAMTFEQAASKMLRNLKEFRIRGIKTNIPFLENVMVHEKFISGNYDTSFIDKTPELFIFPVRKDRGTKMLNYIGNVTINGFPGIEKKKKPLIDQPYIPRVDSFEPAPSGTKQILDEKGARGLAEWVKSRQEVLLTDTTFRDAHQSLLATRVRTNDLTQIAEPTSKLLPDLFSLEMWGGATFDVSYRFLKEDPWKRLITLRQQVPNVLFQMLLRASNAVGYKNYPDNVIREFVKQSADAGIDVFRIFDSLNWVKGMETAIDAVRQTGKIAEASICYTGDIDDPTRPKYSIQYYKDMAKELEAQGAHILGIKDMAGLLKPQSAYRLISELKDTVDLPIHLHTHDTSGNGIYTYSKAIEAGVDIVDVAASSMAGLTSQPSANSLYYALKGTEREPSINIDSLEKVTKYWEGIRKYYSDFESGMMAPHPEVYQHEMPGGQYSNLQQQAKAVGLGERWEEVKEMYKRVNLMFGDIVKVTPSSKVVGDMALFMVQNDLTEQEVLEKGDKIDFPDSVIEMFEGYLGQPAGGFPQELQKVILKGKQPLTVRPGELLEDVDFKALGDQLYQELGRQVTDHDVIAYALYPKVYLDYTKTIEQFGDVSKLDTLTFLYGMRLGEEIEVEIETGKTLIVKLVSIGQAQADGTRVVYFELNGQQREVIIKDESVKSSVASKIKADPKNEQHIAGTMPGTVIKVLVEKGEKVAQGEHLMITEAMKMETTVQAPFSGVVKDIFVQNGDSISPGDLLIEVEKQTQDPKAKSAPSGDKVTI</sequence>
<evidence type="ECO:0000256" key="5">
    <source>
        <dbReference type="ARBA" id="ARBA00022741"/>
    </source>
</evidence>
<dbReference type="SUPFAM" id="SSF52440">
    <property type="entry name" value="PreATP-grasp domain"/>
    <property type="match status" value="1"/>
</dbReference>
<keyword evidence="6 8" id="KW-0067">ATP-binding</keyword>
<dbReference type="NCBIfam" id="NF009554">
    <property type="entry name" value="PRK12999.1"/>
    <property type="match status" value="1"/>
</dbReference>
<dbReference type="Proteomes" id="UP000198553">
    <property type="component" value="Unassembled WGS sequence"/>
</dbReference>
<dbReference type="PROSITE" id="PS50968">
    <property type="entry name" value="BIOTINYL_LIPOYL"/>
    <property type="match status" value="1"/>
</dbReference>
<dbReference type="GO" id="GO:0005524">
    <property type="term" value="F:ATP binding"/>
    <property type="evidence" value="ECO:0007669"/>
    <property type="project" value="UniProtKB-UniRule"/>
</dbReference>
<keyword evidence="18" id="KW-0670">Pyruvate</keyword>
<dbReference type="InterPro" id="IPR005482">
    <property type="entry name" value="Biotin_COase_C"/>
</dbReference>
<protein>
    <recommendedName>
        <fullName evidence="2 8">Pyruvate carboxylase</fullName>
        <ecNumber evidence="2 8">6.4.1.1</ecNumber>
    </recommendedName>
</protein>
<dbReference type="GO" id="GO:0004736">
    <property type="term" value="F:pyruvate carboxylase activity"/>
    <property type="evidence" value="ECO:0007669"/>
    <property type="project" value="UniProtKB-EC"/>
</dbReference>
<evidence type="ECO:0000259" key="14">
    <source>
        <dbReference type="PROSITE" id="PS50968"/>
    </source>
</evidence>
<dbReference type="InterPro" id="IPR011761">
    <property type="entry name" value="ATP-grasp"/>
</dbReference>
<feature type="binding site" evidence="11">
    <location>
        <position position="739"/>
    </location>
    <ligand>
        <name>Mn(2+)</name>
        <dbReference type="ChEBI" id="CHEBI:29035"/>
    </ligand>
</feature>
<evidence type="ECO:0000256" key="10">
    <source>
        <dbReference type="PIRSR" id="PIRSR001594-2"/>
    </source>
</evidence>
<dbReference type="SUPFAM" id="SSF51230">
    <property type="entry name" value="Single hybrid motif"/>
    <property type="match status" value="1"/>
</dbReference>
<dbReference type="PROSITE" id="PS00866">
    <property type="entry name" value="CPSASE_1"/>
    <property type="match status" value="1"/>
</dbReference>
<dbReference type="SUPFAM" id="SSF51569">
    <property type="entry name" value="Aldolase"/>
    <property type="match status" value="1"/>
</dbReference>
<feature type="binding site" evidence="11">
    <location>
        <position position="541"/>
    </location>
    <ligand>
        <name>Mn(2+)</name>
        <dbReference type="ChEBI" id="CHEBI:29035"/>
    </ligand>
</feature>
<dbReference type="GO" id="GO:0006094">
    <property type="term" value="P:gluconeogenesis"/>
    <property type="evidence" value="ECO:0007669"/>
    <property type="project" value="InterPro"/>
</dbReference>
<dbReference type="InterPro" id="IPR000089">
    <property type="entry name" value="Biotin_lipoyl"/>
</dbReference>
<gene>
    <name evidence="18" type="ORF">SAMN05192533_10725</name>
</gene>
<feature type="domain" description="Biotin carboxylation" evidence="16">
    <location>
        <begin position="3"/>
        <end position="455"/>
    </location>
</feature>
<dbReference type="Gene3D" id="3.20.20.70">
    <property type="entry name" value="Aldolase class I"/>
    <property type="match status" value="1"/>
</dbReference>
<proteinExistence type="predicted"/>
<dbReference type="Pfam" id="PF00364">
    <property type="entry name" value="Biotin_lipoyl"/>
    <property type="match status" value="1"/>
</dbReference>
<dbReference type="Pfam" id="PF00289">
    <property type="entry name" value="Biotin_carb_N"/>
    <property type="match status" value="1"/>
</dbReference>
<evidence type="ECO:0000256" key="7">
    <source>
        <dbReference type="ARBA" id="ARBA00023267"/>
    </source>
</evidence>
<evidence type="ECO:0000256" key="12">
    <source>
        <dbReference type="PIRSR" id="PIRSR001594-4"/>
    </source>
</evidence>
<dbReference type="PROSITE" id="PS50975">
    <property type="entry name" value="ATP_GRASP"/>
    <property type="match status" value="1"/>
</dbReference>
<dbReference type="Gene3D" id="3.30.1490.20">
    <property type="entry name" value="ATP-grasp fold, A domain"/>
    <property type="match status" value="1"/>
</dbReference>
<dbReference type="Gene3D" id="6.10.140.310">
    <property type="match status" value="1"/>
</dbReference>
<feature type="active site" evidence="9">
    <location>
        <position position="294"/>
    </location>
</feature>
<dbReference type="OrthoDB" id="9807469at2"/>
<evidence type="ECO:0000256" key="6">
    <source>
        <dbReference type="ARBA" id="ARBA00022840"/>
    </source>
</evidence>
<dbReference type="Gene3D" id="2.40.50.100">
    <property type="match status" value="1"/>
</dbReference>
<dbReference type="InterPro" id="IPR013785">
    <property type="entry name" value="Aldolase_TIM"/>
</dbReference>
<evidence type="ECO:0000313" key="19">
    <source>
        <dbReference type="Proteomes" id="UP000198553"/>
    </source>
</evidence>
<feature type="binding site" evidence="11">
    <location>
        <position position="741"/>
    </location>
    <ligand>
        <name>Mn(2+)</name>
        <dbReference type="ChEBI" id="CHEBI:29035"/>
    </ligand>
</feature>
<dbReference type="InterPro" id="IPR016185">
    <property type="entry name" value="PreATP-grasp_dom_sf"/>
</dbReference>
<dbReference type="InterPro" id="IPR011053">
    <property type="entry name" value="Single_hybrid_motif"/>
</dbReference>
<organism evidence="18 19">
    <name type="scientific">Mesobacillus persicus</name>
    <dbReference type="NCBI Taxonomy" id="930146"/>
    <lineage>
        <taxon>Bacteria</taxon>
        <taxon>Bacillati</taxon>
        <taxon>Bacillota</taxon>
        <taxon>Bacilli</taxon>
        <taxon>Bacillales</taxon>
        <taxon>Bacillaceae</taxon>
        <taxon>Mesobacillus</taxon>
    </lineage>
</organism>
<dbReference type="NCBIfam" id="TIGR01235">
    <property type="entry name" value="pyruv_carbox"/>
    <property type="match status" value="1"/>
</dbReference>
<evidence type="ECO:0000313" key="18">
    <source>
        <dbReference type="EMBL" id="SEM92707.1"/>
    </source>
</evidence>
<dbReference type="PIRSF" id="PIRSF001594">
    <property type="entry name" value="Pyruv_carbox"/>
    <property type="match status" value="1"/>
</dbReference>
<dbReference type="PROSITE" id="PS00867">
    <property type="entry name" value="CPSASE_2"/>
    <property type="match status" value="1"/>
</dbReference>
<evidence type="ECO:0000259" key="16">
    <source>
        <dbReference type="PROSITE" id="PS50979"/>
    </source>
</evidence>
<dbReference type="InterPro" id="IPR055268">
    <property type="entry name" value="PCB-like"/>
</dbReference>
<dbReference type="InterPro" id="IPR005479">
    <property type="entry name" value="CPAse_ATP-bd"/>
</dbReference>
<comment type="cofactor">
    <cofactor evidence="1 8">
        <name>biotin</name>
        <dbReference type="ChEBI" id="CHEBI:57586"/>
    </cofactor>
</comment>
<feature type="domain" description="Pyruvate carboxyltransferase" evidence="17">
    <location>
        <begin position="532"/>
        <end position="800"/>
    </location>
</feature>
<comment type="function">
    <text evidence="8">Catalyzes a 2-step reaction, involving the ATP-dependent carboxylation of the covalently attached biotin in the first step and the transfer of the carboxyl group to pyruvate in the second.</text>
</comment>
<keyword evidence="19" id="KW-1185">Reference proteome</keyword>
<dbReference type="Pfam" id="PF02786">
    <property type="entry name" value="CPSase_L_D2"/>
    <property type="match status" value="1"/>
</dbReference>
<accession>A0A1H8CF43</accession>
<comment type="catalytic activity">
    <reaction evidence="8">
        <text>hydrogencarbonate + pyruvate + ATP = oxaloacetate + ADP + phosphate + H(+)</text>
        <dbReference type="Rhea" id="RHEA:20844"/>
        <dbReference type="ChEBI" id="CHEBI:15361"/>
        <dbReference type="ChEBI" id="CHEBI:15378"/>
        <dbReference type="ChEBI" id="CHEBI:16452"/>
        <dbReference type="ChEBI" id="CHEBI:17544"/>
        <dbReference type="ChEBI" id="CHEBI:30616"/>
        <dbReference type="ChEBI" id="CHEBI:43474"/>
        <dbReference type="ChEBI" id="CHEBI:456216"/>
        <dbReference type="EC" id="6.4.1.1"/>
    </reaction>
</comment>
<dbReference type="STRING" id="930146.SAMN05192533_10725"/>
<dbReference type="PROSITE" id="PS50991">
    <property type="entry name" value="PYR_CT"/>
    <property type="match status" value="1"/>
</dbReference>
<dbReference type="FunFam" id="3.10.600.10:FF:000004">
    <property type="entry name" value="Pyruvate carboxylase"/>
    <property type="match status" value="1"/>
</dbReference>
<feature type="modified residue" description="N6-carboxylysine" evidence="12">
    <location>
        <position position="710"/>
    </location>
</feature>
<dbReference type="GO" id="GO:0005737">
    <property type="term" value="C:cytoplasm"/>
    <property type="evidence" value="ECO:0007669"/>
    <property type="project" value="TreeGrafter"/>
</dbReference>
<dbReference type="Pfam" id="PF02436">
    <property type="entry name" value="PYC_OADA"/>
    <property type="match status" value="1"/>
</dbReference>
<dbReference type="Pfam" id="PF00682">
    <property type="entry name" value="HMGL-like"/>
    <property type="match status" value="1"/>
</dbReference>
<dbReference type="SUPFAM" id="SSF89000">
    <property type="entry name" value="post-HMGL domain-like"/>
    <property type="match status" value="1"/>
</dbReference>